<reference evidence="3 4" key="1">
    <citation type="submission" date="2019-02" db="EMBL/GenBank/DDBJ databases">
        <title>Genomic Encyclopedia of Type Strains, Phase IV (KMG-IV): sequencing the most valuable type-strain genomes for metagenomic binning, comparative biology and taxonomic classification.</title>
        <authorList>
            <person name="Goeker M."/>
        </authorList>
    </citation>
    <scope>NUCLEOTIDE SEQUENCE [LARGE SCALE GENOMIC DNA]</scope>
    <source>
        <strain evidence="3 4">DSM 18116</strain>
    </source>
</reference>
<feature type="domain" description="UspA" evidence="2">
    <location>
        <begin position="1"/>
        <end position="142"/>
    </location>
</feature>
<dbReference type="Proteomes" id="UP000293874">
    <property type="component" value="Unassembled WGS sequence"/>
</dbReference>
<sequence length="276" mass="30652">MKKFLVPTDFSDTSKNAARFAVQAVANDQDATIILYNLHDLVAAGSDGSLLTETENDRMIVLTEALNNLKAELIALAPQAKIEIVAEAGSSLVDNLDRYVRHHGIDLVVMGITGATRLEQIFMGSNTLNLVDKGICPVMIIPPDATYHPIKNIALASDLKEVETTTPVAPIKAVLKLFNASLHVVNVDSEHYVDITDEYKAERVKLEKMFSGYNPEFYFIRQYDFQEAISQFSIDRAIDAIVIVPKRNSFLSGLFKTSHTKRLAYHSHIPIVAIHE</sequence>
<dbReference type="CDD" id="cd00293">
    <property type="entry name" value="USP-like"/>
    <property type="match status" value="1"/>
</dbReference>
<keyword evidence="4" id="KW-1185">Reference proteome</keyword>
<proteinExistence type="inferred from homology"/>
<dbReference type="AlphaFoldDB" id="A0A4V2EZL4"/>
<comment type="caution">
    <text evidence="3">The sequence shown here is derived from an EMBL/GenBank/DDBJ whole genome shotgun (WGS) entry which is preliminary data.</text>
</comment>
<dbReference type="PANTHER" id="PTHR46268">
    <property type="entry name" value="STRESS RESPONSE PROTEIN NHAX"/>
    <property type="match status" value="1"/>
</dbReference>
<name>A0A4V2EZL4_9BACT</name>
<accession>A0A4V2EZL4</accession>
<evidence type="ECO:0000313" key="4">
    <source>
        <dbReference type="Proteomes" id="UP000293874"/>
    </source>
</evidence>
<dbReference type="OrthoDB" id="9788959at2"/>
<dbReference type="PANTHER" id="PTHR46268:SF6">
    <property type="entry name" value="UNIVERSAL STRESS PROTEIN UP12"/>
    <property type="match status" value="1"/>
</dbReference>
<gene>
    <name evidence="3" type="ORF">EV199_5284</name>
</gene>
<dbReference type="RefSeq" id="WP_130543795.1">
    <property type="nucleotide sequence ID" value="NZ_CP042431.1"/>
</dbReference>
<evidence type="ECO:0000259" key="2">
    <source>
        <dbReference type="Pfam" id="PF00582"/>
    </source>
</evidence>
<evidence type="ECO:0000313" key="3">
    <source>
        <dbReference type="EMBL" id="RZS66900.1"/>
    </source>
</evidence>
<dbReference type="InterPro" id="IPR006015">
    <property type="entry name" value="Universal_stress_UspA"/>
</dbReference>
<dbReference type="InterPro" id="IPR014729">
    <property type="entry name" value="Rossmann-like_a/b/a_fold"/>
</dbReference>
<comment type="similarity">
    <text evidence="1">Belongs to the universal stress protein A family.</text>
</comment>
<dbReference type="InterPro" id="IPR006016">
    <property type="entry name" value="UspA"/>
</dbReference>
<evidence type="ECO:0000256" key="1">
    <source>
        <dbReference type="ARBA" id="ARBA00008791"/>
    </source>
</evidence>
<organism evidence="3 4">
    <name type="scientific">Pseudobacter ginsenosidimutans</name>
    <dbReference type="NCBI Taxonomy" id="661488"/>
    <lineage>
        <taxon>Bacteria</taxon>
        <taxon>Pseudomonadati</taxon>
        <taxon>Bacteroidota</taxon>
        <taxon>Chitinophagia</taxon>
        <taxon>Chitinophagales</taxon>
        <taxon>Chitinophagaceae</taxon>
        <taxon>Pseudobacter</taxon>
    </lineage>
</organism>
<dbReference type="Gene3D" id="3.40.50.620">
    <property type="entry name" value="HUPs"/>
    <property type="match status" value="2"/>
</dbReference>
<dbReference type="SUPFAM" id="SSF52402">
    <property type="entry name" value="Adenine nucleotide alpha hydrolases-like"/>
    <property type="match status" value="2"/>
</dbReference>
<dbReference type="PRINTS" id="PR01438">
    <property type="entry name" value="UNVRSLSTRESS"/>
</dbReference>
<dbReference type="EMBL" id="SGXA01000004">
    <property type="protein sequence ID" value="RZS66900.1"/>
    <property type="molecule type" value="Genomic_DNA"/>
</dbReference>
<protein>
    <submittedName>
        <fullName evidence="3">Nucleotide-binding universal stress UspA family protein</fullName>
    </submittedName>
</protein>
<dbReference type="Pfam" id="PF00582">
    <property type="entry name" value="Usp"/>
    <property type="match status" value="1"/>
</dbReference>